<keyword evidence="4" id="KW-0949">S-adenosyl-L-methionine</keyword>
<protein>
    <recommendedName>
        <fullName evidence="11">O-methyltransferase</fullName>
    </recommendedName>
</protein>
<evidence type="ECO:0000259" key="8">
    <source>
        <dbReference type="Pfam" id="PF01494"/>
    </source>
</evidence>
<evidence type="ECO:0008006" key="11">
    <source>
        <dbReference type="Google" id="ProtNLM"/>
    </source>
</evidence>
<dbReference type="InterPro" id="IPR002938">
    <property type="entry name" value="FAD-bd"/>
</dbReference>
<evidence type="ECO:0000256" key="2">
    <source>
        <dbReference type="ARBA" id="ARBA00022630"/>
    </source>
</evidence>
<dbReference type="OrthoDB" id="2410195at2759"/>
<proteinExistence type="predicted"/>
<dbReference type="Gene3D" id="3.40.50.150">
    <property type="entry name" value="Vaccinia Virus protein VP39"/>
    <property type="match status" value="1"/>
</dbReference>
<dbReference type="GO" id="GO:0016491">
    <property type="term" value="F:oxidoreductase activity"/>
    <property type="evidence" value="ECO:0007669"/>
    <property type="project" value="UniProtKB-KW"/>
</dbReference>
<dbReference type="InterPro" id="IPR001077">
    <property type="entry name" value="COMT_C"/>
</dbReference>
<name>A0A2T2NAH3_CORCC</name>
<dbReference type="InterPro" id="IPR029063">
    <property type="entry name" value="SAM-dependent_MTases_sf"/>
</dbReference>
<feature type="domain" description="FAD-binding" evidence="8">
    <location>
        <begin position="833"/>
        <end position="899"/>
    </location>
</feature>
<sequence>MLSPYPFEDALAQAQRAGDEIKGYLEATRGFHHGLNNDPFHPQSPIETPLAIQAPRRRLAEAAATLLQLAIDPKEYLEQISANNHHLVCLRWLVNLEIVDRIPTQGSISYKDLAVECNVPERQLRSVARMAAAHGFLHESSPLNISHSRSSALVATDPEFLNWARFLTNYSIPSAFRFPEATQRWGLTEKKNETAFNIAMNVEQPFFDHLKQNREMNTMFSSYMRNVASSEATSLKHLVNGFDWGSLPSGATVVDVGGSTGHASAVLAEKFPNLFFIVQDLPETLENLDHVTSSKPDLTGRLQFMPHDFFTPQPVTHADIYLLRMIIHDWPDETAVKILSHIRDALKKTSSRIIIMDTVLPQPGAMSLLQERQLRVRDLTMMQVFNAKEREYESWSDLLAKAGLVIKDLQQPEGSNMAVLEVAISQDRAGAPGQPIIPIGTSQNRSSLLNNDAHSNRNSNVASSHIANENFAAPITGTPTNISRSSSAAANIPPPNPSLCTQKGQLPVLIIGAGISGLCLAQYLERRAIPFVVFDRDISEQSRPQGYRLKLESDAADALRETLSPEMYLKFEASCAISAVGETDYDPISGACIRSRAGGGLAGGKGLRASYTVDRSVFRKMLMTGIHHKILFDKELDRFHIEQDQETRYIRADFKDGSTVFGRFLVGADGTRSAVRKQFLPDHRFVDTGAICIYGKTIMTSELLQRFPAKGLRWMTACADRAPLIQSILIGESPLTLLSEPIRFSEESRKQASVALPDDYVYWVLIGRKELFAESESDNSFKAETAPEAAKLSASTSLLMTSEWGPAIRSLLELQDVSQASTMRVLSAPPNIAEWQTSPHVTLVGDSIHAMSPCGGVGANIALRDAAQLGKVITGTGKGQDFVDGLSRFEADMRKRALAGIMRSFAGSKKMFDQLPFEKLSSVQT</sequence>
<evidence type="ECO:0000256" key="3">
    <source>
        <dbReference type="ARBA" id="ARBA00022679"/>
    </source>
</evidence>
<dbReference type="EMBL" id="KZ678141">
    <property type="protein sequence ID" value="PSN62389.1"/>
    <property type="molecule type" value="Genomic_DNA"/>
</dbReference>
<dbReference type="PRINTS" id="PR00420">
    <property type="entry name" value="RNGMNOXGNASE"/>
</dbReference>
<dbReference type="SUPFAM" id="SSF53335">
    <property type="entry name" value="S-adenosyl-L-methionine-dependent methyltransferases"/>
    <property type="match status" value="1"/>
</dbReference>
<evidence type="ECO:0000313" key="9">
    <source>
        <dbReference type="EMBL" id="PSN62389.1"/>
    </source>
</evidence>
<dbReference type="Gene3D" id="3.50.50.60">
    <property type="entry name" value="FAD/NAD(P)-binding domain"/>
    <property type="match status" value="1"/>
</dbReference>
<reference evidence="9 10" key="1">
    <citation type="journal article" date="2018" name="Front. Microbiol.">
        <title>Genome-Wide Analysis of Corynespora cassiicola Leaf Fall Disease Putative Effectors.</title>
        <authorList>
            <person name="Lopez D."/>
            <person name="Ribeiro S."/>
            <person name="Label P."/>
            <person name="Fumanal B."/>
            <person name="Venisse J.S."/>
            <person name="Kohler A."/>
            <person name="de Oliveira R.R."/>
            <person name="Labutti K."/>
            <person name="Lipzen A."/>
            <person name="Lail K."/>
            <person name="Bauer D."/>
            <person name="Ohm R.A."/>
            <person name="Barry K.W."/>
            <person name="Spatafora J."/>
            <person name="Grigoriev I.V."/>
            <person name="Martin F.M."/>
            <person name="Pujade-Renaud V."/>
        </authorList>
    </citation>
    <scope>NUCLEOTIDE SEQUENCE [LARGE SCALE GENOMIC DNA]</scope>
    <source>
        <strain evidence="9 10">Philippines</strain>
    </source>
</reference>
<dbReference type="GO" id="GO:0071949">
    <property type="term" value="F:FAD binding"/>
    <property type="evidence" value="ECO:0007669"/>
    <property type="project" value="InterPro"/>
</dbReference>
<keyword evidence="6" id="KW-0560">Oxidoreductase</keyword>
<dbReference type="InterPro" id="IPR036188">
    <property type="entry name" value="FAD/NAD-bd_sf"/>
</dbReference>
<dbReference type="InterPro" id="IPR036388">
    <property type="entry name" value="WH-like_DNA-bd_sf"/>
</dbReference>
<dbReference type="Pfam" id="PF01494">
    <property type="entry name" value="FAD_binding_3"/>
    <property type="match status" value="2"/>
</dbReference>
<evidence type="ECO:0000313" key="10">
    <source>
        <dbReference type="Proteomes" id="UP000240883"/>
    </source>
</evidence>
<dbReference type="SUPFAM" id="SSF46785">
    <property type="entry name" value="Winged helix' DNA-binding domain"/>
    <property type="match status" value="1"/>
</dbReference>
<dbReference type="InterPro" id="IPR016461">
    <property type="entry name" value="COMT-like"/>
</dbReference>
<dbReference type="PANTHER" id="PTHR43712">
    <property type="entry name" value="PUTATIVE (AFU_ORTHOLOGUE AFUA_4G14580)-RELATED"/>
    <property type="match status" value="1"/>
</dbReference>
<evidence type="ECO:0000259" key="7">
    <source>
        <dbReference type="Pfam" id="PF00891"/>
    </source>
</evidence>
<evidence type="ECO:0000256" key="4">
    <source>
        <dbReference type="ARBA" id="ARBA00022691"/>
    </source>
</evidence>
<dbReference type="Gene3D" id="1.10.10.10">
    <property type="entry name" value="Winged helix-like DNA-binding domain superfamily/Winged helix DNA-binding domain"/>
    <property type="match status" value="1"/>
</dbReference>
<evidence type="ECO:0000256" key="5">
    <source>
        <dbReference type="ARBA" id="ARBA00022827"/>
    </source>
</evidence>
<accession>A0A2T2NAH3</accession>
<dbReference type="GO" id="GO:0008171">
    <property type="term" value="F:O-methyltransferase activity"/>
    <property type="evidence" value="ECO:0007669"/>
    <property type="project" value="InterPro"/>
</dbReference>
<dbReference type="PROSITE" id="PS51683">
    <property type="entry name" value="SAM_OMT_II"/>
    <property type="match status" value="1"/>
</dbReference>
<dbReference type="GO" id="GO:0032259">
    <property type="term" value="P:methylation"/>
    <property type="evidence" value="ECO:0007669"/>
    <property type="project" value="UniProtKB-KW"/>
</dbReference>
<dbReference type="AlphaFoldDB" id="A0A2T2NAH3"/>
<feature type="domain" description="FAD-binding" evidence="8">
    <location>
        <begin position="506"/>
        <end position="678"/>
    </location>
</feature>
<keyword evidence="3" id="KW-0808">Transferase</keyword>
<keyword evidence="1" id="KW-0489">Methyltransferase</keyword>
<feature type="domain" description="O-methyltransferase C-terminal" evidence="7">
    <location>
        <begin position="188"/>
        <end position="403"/>
    </location>
</feature>
<keyword evidence="10" id="KW-1185">Reference proteome</keyword>
<keyword evidence="2" id="KW-0285">Flavoprotein</keyword>
<dbReference type="Proteomes" id="UP000240883">
    <property type="component" value="Unassembled WGS sequence"/>
</dbReference>
<dbReference type="InterPro" id="IPR036390">
    <property type="entry name" value="WH_DNA-bd_sf"/>
</dbReference>
<evidence type="ECO:0000256" key="1">
    <source>
        <dbReference type="ARBA" id="ARBA00022603"/>
    </source>
</evidence>
<gene>
    <name evidence="9" type="ORF">BS50DRAFT_638035</name>
</gene>
<evidence type="ECO:0000256" key="6">
    <source>
        <dbReference type="ARBA" id="ARBA00023002"/>
    </source>
</evidence>
<organism evidence="9 10">
    <name type="scientific">Corynespora cassiicola Philippines</name>
    <dbReference type="NCBI Taxonomy" id="1448308"/>
    <lineage>
        <taxon>Eukaryota</taxon>
        <taxon>Fungi</taxon>
        <taxon>Dikarya</taxon>
        <taxon>Ascomycota</taxon>
        <taxon>Pezizomycotina</taxon>
        <taxon>Dothideomycetes</taxon>
        <taxon>Pleosporomycetidae</taxon>
        <taxon>Pleosporales</taxon>
        <taxon>Corynesporascaceae</taxon>
        <taxon>Corynespora</taxon>
    </lineage>
</organism>
<dbReference type="Pfam" id="PF00891">
    <property type="entry name" value="Methyltransf_2"/>
    <property type="match status" value="1"/>
</dbReference>
<dbReference type="SUPFAM" id="SSF51905">
    <property type="entry name" value="FAD/NAD(P)-binding domain"/>
    <property type="match status" value="1"/>
</dbReference>
<dbReference type="PANTHER" id="PTHR43712:SF19">
    <property type="entry name" value="DUAL O-METHYLTRANSFERASE_FAD-DEPENDENT MONOOXYGENASE ELCB"/>
    <property type="match status" value="1"/>
</dbReference>
<keyword evidence="5" id="KW-0274">FAD</keyword>